<dbReference type="GO" id="GO:0043200">
    <property type="term" value="P:response to amino acid"/>
    <property type="evidence" value="ECO:0007669"/>
    <property type="project" value="TreeGrafter"/>
</dbReference>
<evidence type="ECO:0000256" key="1">
    <source>
        <dbReference type="ARBA" id="ARBA00023015"/>
    </source>
</evidence>
<dbReference type="PANTHER" id="PTHR30154">
    <property type="entry name" value="LEUCINE-RESPONSIVE REGULATORY PROTEIN"/>
    <property type="match status" value="1"/>
</dbReference>
<dbReference type="GO" id="GO:0006355">
    <property type="term" value="P:regulation of DNA-templated transcription"/>
    <property type="evidence" value="ECO:0007669"/>
    <property type="project" value="UniProtKB-ARBA"/>
</dbReference>
<keyword evidence="1" id="KW-0805">Transcription regulation</keyword>
<dbReference type="AlphaFoldDB" id="A0A395LHA4"/>
<keyword evidence="2" id="KW-0238">DNA-binding</keyword>
<dbReference type="PANTHER" id="PTHR30154:SF17">
    <property type="entry name" value="DNA-BINDING TRANSCRIPTIONAL ACTIVATOR DECR"/>
    <property type="match status" value="1"/>
</dbReference>
<accession>A0A395LHA4</accession>
<dbReference type="SUPFAM" id="SSF54909">
    <property type="entry name" value="Dimeric alpha+beta barrel"/>
    <property type="match status" value="1"/>
</dbReference>
<dbReference type="GO" id="GO:0005829">
    <property type="term" value="C:cytosol"/>
    <property type="evidence" value="ECO:0007669"/>
    <property type="project" value="TreeGrafter"/>
</dbReference>
<dbReference type="Pfam" id="PF01037">
    <property type="entry name" value="AsnC_trans_reg"/>
    <property type="match status" value="1"/>
</dbReference>
<dbReference type="InterPro" id="IPR011991">
    <property type="entry name" value="ArsR-like_HTH"/>
</dbReference>
<dbReference type="SMART" id="SM00344">
    <property type="entry name" value="HTH_ASNC"/>
    <property type="match status" value="1"/>
</dbReference>
<dbReference type="EMBL" id="QRBB01000001">
    <property type="protein sequence ID" value="RDS76296.1"/>
    <property type="molecule type" value="Genomic_DNA"/>
</dbReference>
<reference evidence="5 6" key="1">
    <citation type="submission" date="2018-07" db="EMBL/GenBank/DDBJ databases">
        <title>Erythrobacter nanhaiensis sp. nov., a novel member of the genus Erythrobacter isolated from the South China Sea.</title>
        <authorList>
            <person name="Chen X."/>
            <person name="Liu J."/>
        </authorList>
    </citation>
    <scope>NUCLEOTIDE SEQUENCE [LARGE SCALE GENOMIC DNA]</scope>
    <source>
        <strain evidence="5 6">S-5</strain>
    </source>
</reference>
<comment type="caution">
    <text evidence="5">The sequence shown here is derived from an EMBL/GenBank/DDBJ whole genome shotgun (WGS) entry which is preliminary data.</text>
</comment>
<dbReference type="Gene3D" id="3.30.70.920">
    <property type="match status" value="1"/>
</dbReference>
<dbReference type="InterPro" id="IPR036390">
    <property type="entry name" value="WH_DNA-bd_sf"/>
</dbReference>
<evidence type="ECO:0000259" key="4">
    <source>
        <dbReference type="PROSITE" id="PS50956"/>
    </source>
</evidence>
<dbReference type="InterPro" id="IPR019887">
    <property type="entry name" value="Tscrpt_reg_AsnC/Lrp_C"/>
</dbReference>
<dbReference type="Pfam" id="PF13412">
    <property type="entry name" value="HTH_24"/>
    <property type="match status" value="1"/>
</dbReference>
<keyword evidence="6" id="KW-1185">Reference proteome</keyword>
<gene>
    <name evidence="5" type="ORF">DL238_00800</name>
</gene>
<evidence type="ECO:0000313" key="5">
    <source>
        <dbReference type="EMBL" id="RDS76296.1"/>
    </source>
</evidence>
<evidence type="ECO:0000256" key="3">
    <source>
        <dbReference type="ARBA" id="ARBA00023163"/>
    </source>
</evidence>
<evidence type="ECO:0000313" key="6">
    <source>
        <dbReference type="Proteomes" id="UP000254101"/>
    </source>
</evidence>
<dbReference type="SUPFAM" id="SSF46785">
    <property type="entry name" value="Winged helix' DNA-binding domain"/>
    <property type="match status" value="1"/>
</dbReference>
<dbReference type="CDD" id="cd00090">
    <property type="entry name" value="HTH_ARSR"/>
    <property type="match status" value="1"/>
</dbReference>
<organism evidence="5 6">
    <name type="scientific">Alteriqipengyuania lutimaris</name>
    <dbReference type="NCBI Taxonomy" id="1538146"/>
    <lineage>
        <taxon>Bacteria</taxon>
        <taxon>Pseudomonadati</taxon>
        <taxon>Pseudomonadota</taxon>
        <taxon>Alphaproteobacteria</taxon>
        <taxon>Sphingomonadales</taxon>
        <taxon>Erythrobacteraceae</taxon>
        <taxon>Alteriqipengyuania</taxon>
    </lineage>
</organism>
<dbReference type="InterPro" id="IPR011008">
    <property type="entry name" value="Dimeric_a/b-barrel"/>
</dbReference>
<protein>
    <submittedName>
        <fullName evidence="5">Lrp/AsnC family transcriptional regulator</fullName>
    </submittedName>
</protein>
<proteinExistence type="predicted"/>
<dbReference type="InterPro" id="IPR036388">
    <property type="entry name" value="WH-like_DNA-bd_sf"/>
</dbReference>
<dbReference type="OrthoDB" id="9813313at2"/>
<name>A0A395LHA4_9SPHN</name>
<sequence length="153" mass="16988">MDMIDRKILALLQNDASITIGDMAESVGLSTTPLWKRIQKMEKAGVIRKKVTLINQESVGLTLTGFVSIRTSDHSEAWLGQFGEAVSTIPEIVEVYRMAGEVDYLLKIVAPDMAGYDKVYKRLIDKVKLSDVSASFSMEVVKETNVLPLDYST</sequence>
<dbReference type="PROSITE" id="PS00519">
    <property type="entry name" value="HTH_ASNC_1"/>
    <property type="match status" value="1"/>
</dbReference>
<dbReference type="PROSITE" id="PS50956">
    <property type="entry name" value="HTH_ASNC_2"/>
    <property type="match status" value="1"/>
</dbReference>
<dbReference type="Gene3D" id="1.10.10.10">
    <property type="entry name" value="Winged helix-like DNA-binding domain superfamily/Winged helix DNA-binding domain"/>
    <property type="match status" value="1"/>
</dbReference>
<evidence type="ECO:0000256" key="2">
    <source>
        <dbReference type="ARBA" id="ARBA00023125"/>
    </source>
</evidence>
<dbReference type="GO" id="GO:0043565">
    <property type="term" value="F:sequence-specific DNA binding"/>
    <property type="evidence" value="ECO:0007669"/>
    <property type="project" value="InterPro"/>
</dbReference>
<dbReference type="InterPro" id="IPR000485">
    <property type="entry name" value="AsnC-type_HTH_dom"/>
</dbReference>
<feature type="domain" description="HTH asnC-type" evidence="4">
    <location>
        <begin position="1"/>
        <end position="62"/>
    </location>
</feature>
<dbReference type="Proteomes" id="UP000254101">
    <property type="component" value="Unassembled WGS sequence"/>
</dbReference>
<dbReference type="InterPro" id="IPR019888">
    <property type="entry name" value="Tscrpt_reg_AsnC-like"/>
</dbReference>
<dbReference type="InterPro" id="IPR019885">
    <property type="entry name" value="Tscrpt_reg_HTH_AsnC-type_CS"/>
</dbReference>
<keyword evidence="3" id="KW-0804">Transcription</keyword>
<dbReference type="PRINTS" id="PR00033">
    <property type="entry name" value="HTHASNC"/>
</dbReference>